<name>A0A7V3KNR5_UNCW3</name>
<comment type="caution">
    <text evidence="4">The sequence shown here is derived from an EMBL/GenBank/DDBJ whole genome shotgun (WGS) entry which is preliminary data.</text>
</comment>
<organism evidence="4">
    <name type="scientific">candidate division WOR-3 bacterium</name>
    <dbReference type="NCBI Taxonomy" id="2052148"/>
    <lineage>
        <taxon>Bacteria</taxon>
        <taxon>Bacteria division WOR-3</taxon>
    </lineage>
</organism>
<keyword evidence="2" id="KW-0732">Signal</keyword>
<evidence type="ECO:0000259" key="3">
    <source>
        <dbReference type="Pfam" id="PF11741"/>
    </source>
</evidence>
<feature type="chain" id="PRO_5031243040" evidence="2">
    <location>
        <begin position="20"/>
        <end position="259"/>
    </location>
</feature>
<evidence type="ECO:0000256" key="2">
    <source>
        <dbReference type="SAM" id="SignalP"/>
    </source>
</evidence>
<dbReference type="InterPro" id="IPR021731">
    <property type="entry name" value="AMIN_dom"/>
</dbReference>
<dbReference type="Gene3D" id="2.60.40.3500">
    <property type="match status" value="1"/>
</dbReference>
<dbReference type="EMBL" id="DTGD01000156">
    <property type="protein sequence ID" value="HGB36094.1"/>
    <property type="molecule type" value="Genomic_DNA"/>
</dbReference>
<accession>A0A7V3KNR5</accession>
<feature type="domain" description="AMIN" evidence="3">
    <location>
        <begin position="36"/>
        <end position="121"/>
    </location>
</feature>
<dbReference type="Pfam" id="PF11741">
    <property type="entry name" value="AMIN"/>
    <property type="match status" value="1"/>
</dbReference>
<proteinExistence type="predicted"/>
<evidence type="ECO:0000256" key="1">
    <source>
        <dbReference type="SAM" id="MobiDB-lite"/>
    </source>
</evidence>
<feature type="region of interest" description="Disordered" evidence="1">
    <location>
        <begin position="132"/>
        <end position="153"/>
    </location>
</feature>
<gene>
    <name evidence="4" type="ORF">ENV38_04240</name>
</gene>
<dbReference type="AlphaFoldDB" id="A0A7V3KNR5"/>
<evidence type="ECO:0000313" key="4">
    <source>
        <dbReference type="EMBL" id="HGB36094.1"/>
    </source>
</evidence>
<dbReference type="Gene3D" id="2.30.30.830">
    <property type="match status" value="1"/>
</dbReference>
<sequence length="259" mass="28870">MRKLILFAITLFLTGGAFAQNLLKAYAIKDVPEGVAIELEFSEGVPEFRHFTLANPPRIVVDLQNVAYGLGEKIFVVGKGGVQRMRGAQYQKDPVPIARIVLDVDSFRTYTVSQSEGKLVILVGGLSEAPYKSEAPEQSTNVEQAKTAEQPKKPSYKVEFGEKYFYSSRGKKDPFQPESLPGGEELLNVSEAKLLGIIKTDEGNIALLQDRRGVGYVLKEGDRVRNGRVVRIESDRVIFATVDFGFTRRIELKLEEEQK</sequence>
<protein>
    <submittedName>
        <fullName evidence="4">AMIN domain-containing protein</fullName>
    </submittedName>
</protein>
<reference evidence="4" key="1">
    <citation type="journal article" date="2020" name="mSystems">
        <title>Genome- and Community-Level Interaction Insights into Carbon Utilization and Element Cycling Functions of Hydrothermarchaeota in Hydrothermal Sediment.</title>
        <authorList>
            <person name="Zhou Z."/>
            <person name="Liu Y."/>
            <person name="Xu W."/>
            <person name="Pan J."/>
            <person name="Luo Z.H."/>
            <person name="Li M."/>
        </authorList>
    </citation>
    <scope>NUCLEOTIDE SEQUENCE [LARGE SCALE GENOMIC DNA]</scope>
    <source>
        <strain evidence="4">SpSt-754</strain>
    </source>
</reference>
<feature type="signal peptide" evidence="2">
    <location>
        <begin position="1"/>
        <end position="19"/>
    </location>
</feature>